<evidence type="ECO:0000313" key="2">
    <source>
        <dbReference type="Proteomes" id="UP000504882"/>
    </source>
</evidence>
<gene>
    <name evidence="1" type="ORF">EXU48_21405</name>
</gene>
<reference evidence="1 2" key="1">
    <citation type="submission" date="2019-03" db="EMBL/GenBank/DDBJ databases">
        <title>Genomic features of bacteria from cold environments.</title>
        <authorList>
            <person name="Shen L."/>
        </authorList>
    </citation>
    <scope>NUCLEOTIDE SEQUENCE [LARGE SCALE GENOMIC DNA]</scope>
    <source>
        <strain evidence="2">T3246-1</strain>
    </source>
</reference>
<proteinExistence type="predicted"/>
<comment type="caution">
    <text evidence="1">The sequence shown here is derived from an EMBL/GenBank/DDBJ whole genome shotgun (WGS) entry which is preliminary data.</text>
</comment>
<evidence type="ECO:0000313" key="1">
    <source>
        <dbReference type="EMBL" id="TDE88874.1"/>
    </source>
</evidence>
<dbReference type="EMBL" id="SMNA01000014">
    <property type="protein sequence ID" value="TDE88874.1"/>
    <property type="molecule type" value="Genomic_DNA"/>
</dbReference>
<name>A0ABY2DYG8_9MICO</name>
<organism evidence="1 2">
    <name type="scientific">Occultella glacieicola</name>
    <dbReference type="NCBI Taxonomy" id="2518684"/>
    <lineage>
        <taxon>Bacteria</taxon>
        <taxon>Bacillati</taxon>
        <taxon>Actinomycetota</taxon>
        <taxon>Actinomycetes</taxon>
        <taxon>Micrococcales</taxon>
        <taxon>Ruaniaceae</taxon>
        <taxon>Occultella</taxon>
    </lineage>
</organism>
<dbReference type="Proteomes" id="UP000504882">
    <property type="component" value="Unassembled WGS sequence"/>
</dbReference>
<evidence type="ECO:0008006" key="3">
    <source>
        <dbReference type="Google" id="ProtNLM"/>
    </source>
</evidence>
<sequence>MATVFAATESSVLVDGQPVEGVQGIDYRMRRARSNVYALGSTERVGVTSGAYDVDGRLRVASASVALDALTGEQLFQIVANLRHGETTSTVTFDECFLTAKTFDLTVGGTGEAVYSFSAARVREEN</sequence>
<keyword evidence="2" id="KW-1185">Reference proteome</keyword>
<dbReference type="RefSeq" id="WP_133109733.1">
    <property type="nucleotide sequence ID" value="NZ_SMNA01000014.1"/>
</dbReference>
<protein>
    <recommendedName>
        <fullName evidence="3">Phage tail protein</fullName>
    </recommendedName>
</protein>
<accession>A0ABY2DYG8</accession>